<dbReference type="InterPro" id="IPR043502">
    <property type="entry name" value="DNA/RNA_pol_sf"/>
</dbReference>
<dbReference type="EMBL" id="BQNB010016849">
    <property type="protein sequence ID" value="GJT56486.1"/>
    <property type="molecule type" value="Genomic_DNA"/>
</dbReference>
<dbReference type="Pfam" id="PF17921">
    <property type="entry name" value="Integrase_H2C2"/>
    <property type="match status" value="1"/>
</dbReference>
<dbReference type="PANTHER" id="PTHR37984">
    <property type="entry name" value="PROTEIN CBG26694"/>
    <property type="match status" value="1"/>
</dbReference>
<keyword evidence="4" id="KW-0548">Nucleotidyltransferase</keyword>
<gene>
    <name evidence="4" type="ORF">Tco_0991540</name>
</gene>
<comment type="caution">
    <text evidence="4">The sequence shown here is derived from an EMBL/GenBank/DDBJ whole genome shotgun (WGS) entry which is preliminary data.</text>
</comment>
<dbReference type="GO" id="GO:0003964">
    <property type="term" value="F:RNA-directed DNA polymerase activity"/>
    <property type="evidence" value="ECO:0007669"/>
    <property type="project" value="UniProtKB-KW"/>
</dbReference>
<dbReference type="CDD" id="cd01647">
    <property type="entry name" value="RT_LTR"/>
    <property type="match status" value="1"/>
</dbReference>
<dbReference type="InterPro" id="IPR036397">
    <property type="entry name" value="RNaseH_sf"/>
</dbReference>
<organism evidence="4 5">
    <name type="scientific">Tanacetum coccineum</name>
    <dbReference type="NCBI Taxonomy" id="301880"/>
    <lineage>
        <taxon>Eukaryota</taxon>
        <taxon>Viridiplantae</taxon>
        <taxon>Streptophyta</taxon>
        <taxon>Embryophyta</taxon>
        <taxon>Tracheophyta</taxon>
        <taxon>Spermatophyta</taxon>
        <taxon>Magnoliopsida</taxon>
        <taxon>eudicotyledons</taxon>
        <taxon>Gunneridae</taxon>
        <taxon>Pentapetalae</taxon>
        <taxon>asterids</taxon>
        <taxon>campanulids</taxon>
        <taxon>Asterales</taxon>
        <taxon>Asteraceae</taxon>
        <taxon>Asteroideae</taxon>
        <taxon>Anthemideae</taxon>
        <taxon>Anthemidinae</taxon>
        <taxon>Tanacetum</taxon>
    </lineage>
</organism>
<accession>A0ABQ5EZJ1</accession>
<dbReference type="PANTHER" id="PTHR37984:SF5">
    <property type="entry name" value="PROTEIN NYNRIN-LIKE"/>
    <property type="match status" value="1"/>
</dbReference>
<dbReference type="Proteomes" id="UP001151760">
    <property type="component" value="Unassembled WGS sequence"/>
</dbReference>
<protein>
    <submittedName>
        <fullName evidence="4">Reverse transcriptase domain-containing protein</fullName>
    </submittedName>
</protein>
<keyword evidence="5" id="KW-1185">Reference proteome</keyword>
<keyword evidence="4" id="KW-0808">Transferase</keyword>
<dbReference type="Pfam" id="PF03732">
    <property type="entry name" value="Retrotrans_gag"/>
    <property type="match status" value="1"/>
</dbReference>
<evidence type="ECO:0000313" key="4">
    <source>
        <dbReference type="EMBL" id="GJT56486.1"/>
    </source>
</evidence>
<dbReference type="Gene3D" id="3.10.10.10">
    <property type="entry name" value="HIV Type 1 Reverse Transcriptase, subunit A, domain 1"/>
    <property type="match status" value="1"/>
</dbReference>
<dbReference type="Gene3D" id="1.10.340.70">
    <property type="match status" value="1"/>
</dbReference>
<dbReference type="Pfam" id="PF00078">
    <property type="entry name" value="RVT_1"/>
    <property type="match status" value="1"/>
</dbReference>
<dbReference type="InterPro" id="IPR005162">
    <property type="entry name" value="Retrotrans_gag_dom"/>
</dbReference>
<evidence type="ECO:0000313" key="5">
    <source>
        <dbReference type="Proteomes" id="UP001151760"/>
    </source>
</evidence>
<evidence type="ECO:0000259" key="1">
    <source>
        <dbReference type="Pfam" id="PF00078"/>
    </source>
</evidence>
<dbReference type="InterPro" id="IPR050951">
    <property type="entry name" value="Retrovirus_Pol_polyprotein"/>
</dbReference>
<feature type="domain" description="Retrotransposon gag" evidence="2">
    <location>
        <begin position="75"/>
        <end position="157"/>
    </location>
</feature>
<dbReference type="Gene3D" id="3.30.70.270">
    <property type="match status" value="1"/>
</dbReference>
<dbReference type="InterPro" id="IPR043128">
    <property type="entry name" value="Rev_trsase/Diguanyl_cyclase"/>
</dbReference>
<dbReference type="InterPro" id="IPR000477">
    <property type="entry name" value="RT_dom"/>
</dbReference>
<proteinExistence type="predicted"/>
<keyword evidence="4" id="KW-0695">RNA-directed DNA polymerase</keyword>
<dbReference type="SUPFAM" id="SSF56672">
    <property type="entry name" value="DNA/RNA polymerases"/>
    <property type="match status" value="1"/>
</dbReference>
<name>A0ABQ5EZJ1_9ASTR</name>
<reference evidence="4" key="2">
    <citation type="submission" date="2022-01" db="EMBL/GenBank/DDBJ databases">
        <authorList>
            <person name="Yamashiro T."/>
            <person name="Shiraishi A."/>
            <person name="Satake H."/>
            <person name="Nakayama K."/>
        </authorList>
    </citation>
    <scope>NUCLEOTIDE SEQUENCE</scope>
</reference>
<feature type="domain" description="Integrase zinc-binding" evidence="3">
    <location>
        <begin position="714"/>
        <end position="743"/>
    </location>
</feature>
<evidence type="ECO:0000259" key="2">
    <source>
        <dbReference type="Pfam" id="PF03732"/>
    </source>
</evidence>
<evidence type="ECO:0000259" key="3">
    <source>
        <dbReference type="Pfam" id="PF17921"/>
    </source>
</evidence>
<dbReference type="Gene3D" id="3.30.420.10">
    <property type="entry name" value="Ribonuclease H-like superfamily/Ribonuclease H"/>
    <property type="match status" value="1"/>
</dbReference>
<sequence length="972" mass="111137">MLLDFDDIQDVSNEEIQDNVKGKAKVCDEDLSKPFKEVLKCPFTRIIVEFSSPGHRMPANAKIYDGTSDPEDHQTLDGKARAWFEKLPPGSIENWGSLHEKFLNRFGMLKACDKDPTEISKIVRKASETLPHFKERCVSESNAIPNVPELMQISSFMSSHKCPELAKRFSNNIPKIVDEMLKRVDDYLRSEEAFRSTELPRGSSNEWTHQYSGCNEMTEANGQREKEDTEGKCDKTCSKAKKLISTEEEDHNDDEGWMTIPIICSPFHMRPHRKKPLESRLVETQTTVSGFSGEQVKPLGKIELDVCFGGSGRCRRAIMKFTVIPAPSPYNIILGHPGLKQLRAGKKQAVESSENVRTQDNIIPKEQVVTKEVAKWLKARIVRPVKYPTWISNQVLVKKADGSWRMCIDFKNINSACPKDYYPLPKIDSKIEAVMGFPLKCFLDAYKGYHQVQMADKDEEKTAFYTDQGTYFYTKMPFGLKNAGATYQRLVDEAFQSQIGKNVEVYVDDMVVKSRTEREMLADISETFDNLRRINMKLNPKKYSFGVIEGKFLGYMVTSEGIRANPAKTKDIAEMQSPKTWGEMQSLAGKLAALNHFLSRSAEKSLPFFETLKDINKENKHDYRWTERIIKHFLKSSEEVHLVKTYRPGLNNPSAKRNPICIPSGIKRSSERSTASGKARKVTPCALYQSVKQVLNKADTSGSMHLKARLVVAKAIRQGYYWPTMHRNVREEIHKCDSCQIHSPIPKLPKTFRTSIMAPWPFFQWGMDVLGPLLEAPRKINTAVAHPQANGLVERANRSLMKGIKTRLGRERKGWVEELPNVLWAHRTSLKTNNGETPYSLTFGSEAVILAEIGMPMHRTMMIKEGNGNEEEMGLNLDLLTERREAVVIREAWYKMKMKQYYNKRVCPMSFKVSEHVYQKNEASRVENLGKLGPKWEGPYLVVEAYQNGSYKLRTMDDQEVPRVWHAINLRR</sequence>
<reference evidence="4" key="1">
    <citation type="journal article" date="2022" name="Int. J. Mol. Sci.">
        <title>Draft Genome of Tanacetum Coccineum: Genomic Comparison of Closely Related Tanacetum-Family Plants.</title>
        <authorList>
            <person name="Yamashiro T."/>
            <person name="Shiraishi A."/>
            <person name="Nakayama K."/>
            <person name="Satake H."/>
        </authorList>
    </citation>
    <scope>NUCLEOTIDE SEQUENCE</scope>
</reference>
<dbReference type="InterPro" id="IPR012337">
    <property type="entry name" value="RNaseH-like_sf"/>
</dbReference>
<dbReference type="SUPFAM" id="SSF53098">
    <property type="entry name" value="Ribonuclease H-like"/>
    <property type="match status" value="1"/>
</dbReference>
<dbReference type="InterPro" id="IPR041588">
    <property type="entry name" value="Integrase_H2C2"/>
</dbReference>
<feature type="domain" description="Reverse transcriptase" evidence="1">
    <location>
        <begin position="397"/>
        <end position="556"/>
    </location>
</feature>